<evidence type="ECO:0000313" key="1">
    <source>
        <dbReference type="EMBL" id="RVU86825.1"/>
    </source>
</evidence>
<sequence length="112" mass="13129">MLTEQEMLQIAERFTRKIVDQNIEPMIYQKDTIRKPYGNIYFFDSKEYVLTGDFNKSLVGGGPFLVENKSGRVVTFGTSVSLEDNIKDYENGTIGKSLDRYWYPDEDRFDYK</sequence>
<evidence type="ECO:0008006" key="2">
    <source>
        <dbReference type="Google" id="ProtNLM"/>
    </source>
</evidence>
<name>A0AA94F359_9FLAO</name>
<dbReference type="RefSeq" id="WP_063743511.1">
    <property type="nucleotide sequence ID" value="NZ_RWGX02000013.1"/>
</dbReference>
<gene>
    <name evidence="1" type="ORF">EJB19_14835</name>
</gene>
<proteinExistence type="predicted"/>
<accession>A0AA94F359</accession>
<comment type="caution">
    <text evidence="1">The sequence shown here is derived from an EMBL/GenBank/DDBJ whole genome shotgun (WGS) entry which is preliminary data.</text>
</comment>
<dbReference type="AlphaFoldDB" id="A0AA94F359"/>
<reference evidence="1" key="1">
    <citation type="submission" date="2018-12" db="EMBL/GenBank/DDBJ databases">
        <title>Draft genome sequence of Flaovobacterium columnare BGFS27 isolated from channel catfish in Alabama.</title>
        <authorList>
            <person name="Cai W."/>
            <person name="Arias C."/>
        </authorList>
    </citation>
    <scope>NUCLEOTIDE SEQUENCE [LARGE SCALE GENOMIC DNA]</scope>
    <source>
        <strain evidence="1">BGFS27</strain>
    </source>
</reference>
<dbReference type="EMBL" id="RWGX01000006">
    <property type="protein sequence ID" value="RVU86825.1"/>
    <property type="molecule type" value="Genomic_DNA"/>
</dbReference>
<protein>
    <recommendedName>
        <fullName evidence="2">Immunity protein 35 domain-containing protein</fullName>
    </recommendedName>
</protein>
<organism evidence="1">
    <name type="scientific">Flavobacterium columnare</name>
    <dbReference type="NCBI Taxonomy" id="996"/>
    <lineage>
        <taxon>Bacteria</taxon>
        <taxon>Pseudomonadati</taxon>
        <taxon>Bacteroidota</taxon>
        <taxon>Flavobacteriia</taxon>
        <taxon>Flavobacteriales</taxon>
        <taxon>Flavobacteriaceae</taxon>
        <taxon>Flavobacterium</taxon>
    </lineage>
</organism>